<dbReference type="EMBL" id="JACJKY010000009">
    <property type="protein sequence ID" value="MBM6920971.1"/>
    <property type="molecule type" value="Genomic_DNA"/>
</dbReference>
<name>A0A938X6A0_9FIRM</name>
<evidence type="ECO:0000259" key="1">
    <source>
        <dbReference type="Pfam" id="PF12641"/>
    </source>
</evidence>
<comment type="caution">
    <text evidence="2">The sequence shown here is derived from an EMBL/GenBank/DDBJ whole genome shotgun (WGS) entry which is preliminary data.</text>
</comment>
<dbReference type="GO" id="GO:0009055">
    <property type="term" value="F:electron transfer activity"/>
    <property type="evidence" value="ECO:0007669"/>
    <property type="project" value="InterPro"/>
</dbReference>
<accession>A0A938X6A0</accession>
<feature type="domain" description="Flavodoxin-like" evidence="1">
    <location>
        <begin position="5"/>
        <end position="158"/>
    </location>
</feature>
<dbReference type="PROSITE" id="PS00201">
    <property type="entry name" value="FLAVODOXIN"/>
    <property type="match status" value="1"/>
</dbReference>
<protein>
    <submittedName>
        <fullName evidence="2">Flavodoxin family protein</fullName>
    </submittedName>
</protein>
<evidence type="ECO:0000313" key="2">
    <source>
        <dbReference type="EMBL" id="MBM6920971.1"/>
    </source>
</evidence>
<evidence type="ECO:0000313" key="3">
    <source>
        <dbReference type="Proteomes" id="UP000774750"/>
    </source>
</evidence>
<reference evidence="2" key="2">
    <citation type="journal article" date="2021" name="Sci. Rep.">
        <title>The distribution of antibiotic resistance genes in chicken gut microbiota commensals.</title>
        <authorList>
            <person name="Juricova H."/>
            <person name="Matiasovicova J."/>
            <person name="Kubasova T."/>
            <person name="Cejkova D."/>
            <person name="Rychlik I."/>
        </authorList>
    </citation>
    <scope>NUCLEOTIDE SEQUENCE</scope>
    <source>
        <strain evidence="2">An559</strain>
    </source>
</reference>
<keyword evidence="3" id="KW-1185">Reference proteome</keyword>
<sequence>MKYAVVYSSRTGNTRQLADEIHALLAGQDVVYFGEPSENALDAQYIYVGFWTDKGTCDENTTAFLKQITAQKIFLFGTAGFGGSEDYFAQIVSRVTEQINPAAQVFGTYMCQGKMPEGVRRRYEAMPEGPKKQMLLHNFDEALSHPNEADLNRCRDAVLSAHSV</sequence>
<reference evidence="2" key="1">
    <citation type="submission" date="2020-08" db="EMBL/GenBank/DDBJ databases">
        <authorList>
            <person name="Cejkova D."/>
            <person name="Kubasova T."/>
            <person name="Jahodarova E."/>
            <person name="Rychlik I."/>
        </authorList>
    </citation>
    <scope>NUCLEOTIDE SEQUENCE</scope>
    <source>
        <strain evidence="2">An559</strain>
    </source>
</reference>
<organism evidence="2 3">
    <name type="scientific">Merdimmobilis hominis</name>
    <dbReference type="NCBI Taxonomy" id="2897707"/>
    <lineage>
        <taxon>Bacteria</taxon>
        <taxon>Bacillati</taxon>
        <taxon>Bacillota</taxon>
        <taxon>Clostridia</taxon>
        <taxon>Eubacteriales</taxon>
        <taxon>Oscillospiraceae</taxon>
        <taxon>Merdimmobilis</taxon>
    </lineage>
</organism>
<dbReference type="AlphaFoldDB" id="A0A938X6A0"/>
<dbReference type="Gene3D" id="3.40.50.360">
    <property type="match status" value="1"/>
</dbReference>
<dbReference type="Pfam" id="PF12641">
    <property type="entry name" value="Flavodoxin_3"/>
    <property type="match status" value="1"/>
</dbReference>
<dbReference type="InterPro" id="IPR029039">
    <property type="entry name" value="Flavoprotein-like_sf"/>
</dbReference>
<dbReference type="InterPro" id="IPR054633">
    <property type="entry name" value="BilS"/>
</dbReference>
<dbReference type="GO" id="GO:0016651">
    <property type="term" value="F:oxidoreductase activity, acting on NAD(P)H"/>
    <property type="evidence" value="ECO:0007669"/>
    <property type="project" value="UniProtKB-ARBA"/>
</dbReference>
<dbReference type="GO" id="GO:0010181">
    <property type="term" value="F:FMN binding"/>
    <property type="evidence" value="ECO:0007669"/>
    <property type="project" value="InterPro"/>
</dbReference>
<dbReference type="Proteomes" id="UP000774750">
    <property type="component" value="Unassembled WGS sequence"/>
</dbReference>
<dbReference type="NCBIfam" id="NF045594">
    <property type="entry name" value="flavodox_BilS"/>
    <property type="match status" value="1"/>
</dbReference>
<dbReference type="SUPFAM" id="SSF52218">
    <property type="entry name" value="Flavoproteins"/>
    <property type="match status" value="1"/>
</dbReference>
<dbReference type="RefSeq" id="WP_204446451.1">
    <property type="nucleotide sequence ID" value="NZ_JACJKY010000009.1"/>
</dbReference>
<gene>
    <name evidence="2" type="ORF">H6A12_07380</name>
</gene>
<dbReference type="InterPro" id="IPR008254">
    <property type="entry name" value="Flavodoxin/NO_synth"/>
</dbReference>
<dbReference type="InterPro" id="IPR001226">
    <property type="entry name" value="Flavodoxin_CS"/>
</dbReference>
<proteinExistence type="predicted"/>